<evidence type="ECO:0000313" key="2">
    <source>
        <dbReference type="Proteomes" id="UP001317779"/>
    </source>
</evidence>
<evidence type="ECO:0008006" key="3">
    <source>
        <dbReference type="Google" id="ProtNLM"/>
    </source>
</evidence>
<sequence>MNDSRFRPVVAVDIDGVLRVDPPARYEMPAPGLFARRITMRRDAYPTYLHGEPEWDEEDKWTSVHWFSGVGAEWIRDLLERGIDVVWATTWQQYANLYFAKRLGLPKLPVAVRGPGDVGERPSVWKSRMLSRQFDGRPLLWADDNPVSRQSMRLDRLRRRNDRIITHFHWVRNWDAGITAEDVTEMNEWLDLASTPAGHDELRRRRRRERDNARAKEIRSLWGTVENYRAWQPVRARLEDELGLHRSFVGVFGSVARAHPGDIDPAEIADLLDHWGNPRANPPVDAIVAILNQYQPAPRRPR</sequence>
<name>A0ABM8E371_9MICO</name>
<dbReference type="EMBL" id="AP027141">
    <property type="protein sequence ID" value="BDV32246.1"/>
    <property type="molecule type" value="Genomic_DNA"/>
</dbReference>
<dbReference type="Proteomes" id="UP001317779">
    <property type="component" value="Chromosome"/>
</dbReference>
<proteinExistence type="predicted"/>
<dbReference type="RefSeq" id="WP_263797095.1">
    <property type="nucleotide sequence ID" value="NZ_AP027141.1"/>
</dbReference>
<accession>A0ABM8E371</accession>
<reference evidence="1 2" key="1">
    <citation type="submission" date="2022-12" db="EMBL/GenBank/DDBJ databases">
        <title>Microbacterium terricola strain KV-448 chromosome, complete genome.</title>
        <authorList>
            <person name="Oshima T."/>
            <person name="Moriya T."/>
            <person name="Bessho Y."/>
        </authorList>
    </citation>
    <scope>NUCLEOTIDE SEQUENCE [LARGE SCALE GENOMIC DNA]</scope>
    <source>
        <strain evidence="1 2">KV-448</strain>
    </source>
</reference>
<keyword evidence="2" id="KW-1185">Reference proteome</keyword>
<protein>
    <recommendedName>
        <fullName evidence="3">HAD family hydrolase</fullName>
    </recommendedName>
</protein>
<gene>
    <name evidence="1" type="ORF">Microterr_29060</name>
</gene>
<evidence type="ECO:0000313" key="1">
    <source>
        <dbReference type="EMBL" id="BDV32246.1"/>
    </source>
</evidence>
<organism evidence="1 2">
    <name type="scientific">Microbacterium terricola</name>
    <dbReference type="NCBI Taxonomy" id="344163"/>
    <lineage>
        <taxon>Bacteria</taxon>
        <taxon>Bacillati</taxon>
        <taxon>Actinomycetota</taxon>
        <taxon>Actinomycetes</taxon>
        <taxon>Micrococcales</taxon>
        <taxon>Microbacteriaceae</taxon>
        <taxon>Microbacterium</taxon>
    </lineage>
</organism>